<dbReference type="GO" id="GO:0005737">
    <property type="term" value="C:cytoplasm"/>
    <property type="evidence" value="ECO:0007669"/>
    <property type="project" value="UniProtKB-SubCell"/>
</dbReference>
<dbReference type="GO" id="GO:0006400">
    <property type="term" value="P:tRNA modification"/>
    <property type="evidence" value="ECO:0007669"/>
    <property type="project" value="UniProtKB-UniRule"/>
</dbReference>
<dbReference type="Pfam" id="PF09179">
    <property type="entry name" value="TilS"/>
    <property type="match status" value="1"/>
</dbReference>
<dbReference type="Proteomes" id="UP001165678">
    <property type="component" value="Unassembled WGS sequence"/>
</dbReference>
<dbReference type="Gene3D" id="1.20.59.20">
    <property type="match status" value="1"/>
</dbReference>
<dbReference type="NCBIfam" id="TIGR02433">
    <property type="entry name" value="lysidine_TilS_C"/>
    <property type="match status" value="1"/>
</dbReference>
<keyword evidence="5 8" id="KW-0547">Nucleotide-binding</keyword>
<dbReference type="Pfam" id="PF01171">
    <property type="entry name" value="ATP_bind_3"/>
    <property type="match status" value="1"/>
</dbReference>
<keyword evidence="4 8" id="KW-0819">tRNA processing</keyword>
<dbReference type="PANTHER" id="PTHR43033:SF1">
    <property type="entry name" value="TRNA(ILE)-LYSIDINE SYNTHASE-RELATED"/>
    <property type="match status" value="1"/>
</dbReference>
<keyword evidence="6 8" id="KW-0067">ATP-binding</keyword>
<evidence type="ECO:0000256" key="1">
    <source>
        <dbReference type="ARBA" id="ARBA00004496"/>
    </source>
</evidence>
<evidence type="ECO:0000313" key="11">
    <source>
        <dbReference type="Proteomes" id="UP001165678"/>
    </source>
</evidence>
<sequence>MSWYASPELQGMIRQALKALASRQVFVGVSGGLDSACLLHLAARSCPPEVTVRAVHVNHQLHEDAGTLQQACQILCDALSVPLDVMTVEVDRSSGRGIEAAAREARYQAFNEVMGTGDVLWLAHHLDDQAETVLLRLLRGSGVDGLGAMAEKRDAAGGFRVERPLLSVSRTQLEAYACHHRLHFHDDPTNEDMSLDRNYLRHQVMPLLMARWPQAAGAMASSAHQAREASALMADWSGTFLETIMPVPGVLDIAGLKAQEPAARRVLIRSALARVKLPMPPRARLESLLEQLEATGNALPCVVWPGAEARCWRGRLYLEAPAISLPPDWCVEWTSGVALDTPLGRWHGELLPLLAGPVPQGQASARRGGEQLYLRGHHRRLKTLLQEAGVPPWQRTQCVVLSVASRPVALIFPPHSDRAPLVADHWQLMQAGWSDGLPPQA</sequence>
<dbReference type="InterPro" id="IPR011063">
    <property type="entry name" value="TilS/TtcA_N"/>
</dbReference>
<evidence type="ECO:0000259" key="9">
    <source>
        <dbReference type="SMART" id="SM00977"/>
    </source>
</evidence>
<dbReference type="SUPFAM" id="SSF56037">
    <property type="entry name" value="PheT/TilS domain"/>
    <property type="match status" value="1"/>
</dbReference>
<name>A0AA41ZGH8_9GAMM</name>
<evidence type="ECO:0000256" key="8">
    <source>
        <dbReference type="HAMAP-Rule" id="MF_01161"/>
    </source>
</evidence>
<feature type="domain" description="Lysidine-tRNA(Ile) synthetase C-terminal" evidence="9">
    <location>
        <begin position="361"/>
        <end position="426"/>
    </location>
</feature>
<evidence type="ECO:0000256" key="2">
    <source>
        <dbReference type="ARBA" id="ARBA00022490"/>
    </source>
</evidence>
<evidence type="ECO:0000256" key="3">
    <source>
        <dbReference type="ARBA" id="ARBA00022598"/>
    </source>
</evidence>
<dbReference type="EC" id="6.3.4.19" evidence="8"/>
<proteinExistence type="inferred from homology"/>
<protein>
    <recommendedName>
        <fullName evidence="8">tRNA(Ile)-lysidine synthase</fullName>
        <ecNumber evidence="8">6.3.4.19</ecNumber>
    </recommendedName>
    <alternativeName>
        <fullName evidence="8">tRNA(Ile)-2-lysyl-cytidine synthase</fullName>
    </alternativeName>
    <alternativeName>
        <fullName evidence="8">tRNA(Ile)-lysidine synthetase</fullName>
    </alternativeName>
</protein>
<dbReference type="SMART" id="SM00977">
    <property type="entry name" value="TilS_C"/>
    <property type="match status" value="1"/>
</dbReference>
<dbReference type="InterPro" id="IPR014729">
    <property type="entry name" value="Rossmann-like_a/b/a_fold"/>
</dbReference>
<dbReference type="HAMAP" id="MF_01161">
    <property type="entry name" value="tRNA_Ile_lys_synt"/>
    <property type="match status" value="1"/>
</dbReference>
<organism evidence="10 11">
    <name type="scientific">Larsenimonas rhizosphaerae</name>
    <dbReference type="NCBI Taxonomy" id="2944682"/>
    <lineage>
        <taxon>Bacteria</taxon>
        <taxon>Pseudomonadati</taxon>
        <taxon>Pseudomonadota</taxon>
        <taxon>Gammaproteobacteria</taxon>
        <taxon>Oceanospirillales</taxon>
        <taxon>Halomonadaceae</taxon>
        <taxon>Larsenimonas</taxon>
    </lineage>
</organism>
<evidence type="ECO:0000256" key="4">
    <source>
        <dbReference type="ARBA" id="ARBA00022694"/>
    </source>
</evidence>
<dbReference type="SUPFAM" id="SSF82829">
    <property type="entry name" value="MesJ substrate recognition domain-like"/>
    <property type="match status" value="1"/>
</dbReference>
<comment type="function">
    <text evidence="8">Ligates lysine onto the cytidine present at position 34 of the AUA codon-specific tRNA(Ile) that contains the anticodon CAU, in an ATP-dependent manner. Cytidine is converted to lysidine, thus changing the amino acid specificity of the tRNA from methionine to isoleucine.</text>
</comment>
<keyword evidence="11" id="KW-1185">Reference proteome</keyword>
<evidence type="ECO:0000256" key="5">
    <source>
        <dbReference type="ARBA" id="ARBA00022741"/>
    </source>
</evidence>
<comment type="caution">
    <text evidence="10">The sequence shown here is derived from an EMBL/GenBank/DDBJ whole genome shotgun (WGS) entry which is preliminary data.</text>
</comment>
<dbReference type="InterPro" id="IPR012094">
    <property type="entry name" value="tRNA_Ile_lys_synt"/>
</dbReference>
<keyword evidence="3 8" id="KW-0436">Ligase</keyword>
<comment type="subcellular location">
    <subcellularLocation>
        <location evidence="1 8">Cytoplasm</location>
    </subcellularLocation>
</comment>
<dbReference type="InterPro" id="IPR012795">
    <property type="entry name" value="tRNA_Ile_lys_synt_N"/>
</dbReference>
<evidence type="ECO:0000256" key="7">
    <source>
        <dbReference type="ARBA" id="ARBA00048539"/>
    </source>
</evidence>
<evidence type="ECO:0000256" key="6">
    <source>
        <dbReference type="ARBA" id="ARBA00022840"/>
    </source>
</evidence>
<comment type="domain">
    <text evidence="8">The N-terminal region contains the highly conserved SGGXDS motif, predicted to be a P-loop motif involved in ATP binding.</text>
</comment>
<dbReference type="RefSeq" id="WP_265896199.1">
    <property type="nucleotide sequence ID" value="NZ_JAPIVE010000002.1"/>
</dbReference>
<comment type="catalytic activity">
    <reaction evidence="7 8">
        <text>cytidine(34) in tRNA(Ile2) + L-lysine + ATP = lysidine(34) in tRNA(Ile2) + AMP + diphosphate + H(+)</text>
        <dbReference type="Rhea" id="RHEA:43744"/>
        <dbReference type="Rhea" id="RHEA-COMP:10625"/>
        <dbReference type="Rhea" id="RHEA-COMP:10670"/>
        <dbReference type="ChEBI" id="CHEBI:15378"/>
        <dbReference type="ChEBI" id="CHEBI:30616"/>
        <dbReference type="ChEBI" id="CHEBI:32551"/>
        <dbReference type="ChEBI" id="CHEBI:33019"/>
        <dbReference type="ChEBI" id="CHEBI:82748"/>
        <dbReference type="ChEBI" id="CHEBI:83665"/>
        <dbReference type="ChEBI" id="CHEBI:456215"/>
        <dbReference type="EC" id="6.3.4.19"/>
    </reaction>
</comment>
<feature type="binding site" evidence="8">
    <location>
        <begin position="30"/>
        <end position="35"/>
    </location>
    <ligand>
        <name>ATP</name>
        <dbReference type="ChEBI" id="CHEBI:30616"/>
    </ligand>
</feature>
<dbReference type="SUPFAM" id="SSF52402">
    <property type="entry name" value="Adenine nucleotide alpha hydrolases-like"/>
    <property type="match status" value="1"/>
</dbReference>
<comment type="similarity">
    <text evidence="8">Belongs to the tRNA(Ile)-lysidine synthase family.</text>
</comment>
<dbReference type="NCBIfam" id="TIGR02432">
    <property type="entry name" value="lysidine_TilS_N"/>
    <property type="match status" value="1"/>
</dbReference>
<dbReference type="GO" id="GO:0005524">
    <property type="term" value="F:ATP binding"/>
    <property type="evidence" value="ECO:0007669"/>
    <property type="project" value="UniProtKB-UniRule"/>
</dbReference>
<evidence type="ECO:0000313" key="10">
    <source>
        <dbReference type="EMBL" id="MCX2524337.1"/>
    </source>
</evidence>
<dbReference type="EMBL" id="JAPIVE010000002">
    <property type="protein sequence ID" value="MCX2524337.1"/>
    <property type="molecule type" value="Genomic_DNA"/>
</dbReference>
<reference evidence="10" key="1">
    <citation type="submission" date="2022-11" db="EMBL/GenBank/DDBJ databases">
        <title>Larsenimonas rhizosphaerae sp. nov., isolated from a tidal mudflat.</title>
        <authorList>
            <person name="Lee S.D."/>
            <person name="Kim I.S."/>
        </authorList>
    </citation>
    <scope>NUCLEOTIDE SEQUENCE</scope>
    <source>
        <strain evidence="10">GH2-1</strain>
    </source>
</reference>
<accession>A0AA41ZGH8</accession>
<dbReference type="GO" id="GO:0032267">
    <property type="term" value="F:tRNA(Ile)-lysidine synthase activity"/>
    <property type="evidence" value="ECO:0007669"/>
    <property type="project" value="UniProtKB-EC"/>
</dbReference>
<keyword evidence="2 8" id="KW-0963">Cytoplasm</keyword>
<dbReference type="CDD" id="cd01992">
    <property type="entry name" value="TilS_N"/>
    <property type="match status" value="1"/>
</dbReference>
<dbReference type="InterPro" id="IPR015262">
    <property type="entry name" value="tRNA_Ile_lys_synt_subst-bd"/>
</dbReference>
<dbReference type="InterPro" id="IPR012796">
    <property type="entry name" value="Lysidine-tRNA-synth_C"/>
</dbReference>
<dbReference type="Gene3D" id="3.40.50.620">
    <property type="entry name" value="HUPs"/>
    <property type="match status" value="1"/>
</dbReference>
<dbReference type="Pfam" id="PF11734">
    <property type="entry name" value="TilS_C"/>
    <property type="match status" value="1"/>
</dbReference>
<dbReference type="PANTHER" id="PTHR43033">
    <property type="entry name" value="TRNA(ILE)-LYSIDINE SYNTHASE-RELATED"/>
    <property type="match status" value="1"/>
</dbReference>
<gene>
    <name evidence="8 10" type="primary">tilS</name>
    <name evidence="10" type="ORF">OQ287_08790</name>
</gene>
<dbReference type="AlphaFoldDB" id="A0AA41ZGH8"/>